<evidence type="ECO:0000256" key="4">
    <source>
        <dbReference type="SAM" id="Phobius"/>
    </source>
</evidence>
<keyword evidence="4" id="KW-1133">Transmembrane helix</keyword>
<sequence>MSPMVTDILLQVGLILLSIFMFLALHDIPKKLYAKFRLRNRSQAQAKRHFVVGAQLLARARSRSDSSRSAVAPLAEQALAEADKAVALDPTDAAAHILRSLVLDLQGFKSSALDAIDAALSPLAAKSLSERELGDAFFKRAELKMAMGRRGKVESAIGDLDRAVELSPENARAFCLLGECYEAKKMEAEARKAYEDAVRIEPELALAREALDRLLIIGGSGGVRERRESGLERRRSEVESRVIQLDTTAVTGSVPISGVGRHGRRQSFFTGAYGEW</sequence>
<evidence type="ECO:0000256" key="3">
    <source>
        <dbReference type="PROSITE-ProRule" id="PRU00339"/>
    </source>
</evidence>
<accession>W9QBY3</accession>
<proteinExistence type="predicted"/>
<dbReference type="InterPro" id="IPR019734">
    <property type="entry name" value="TPR_rpt"/>
</dbReference>
<keyword evidence="4" id="KW-0812">Transmembrane</keyword>
<reference evidence="6" key="1">
    <citation type="submission" date="2013-01" db="EMBL/GenBank/DDBJ databases">
        <title>Draft Genome Sequence of a Mulberry Tree, Morus notabilis C.K. Schneid.</title>
        <authorList>
            <person name="He N."/>
            <person name="Zhao S."/>
        </authorList>
    </citation>
    <scope>NUCLEOTIDE SEQUENCE</scope>
</reference>
<keyword evidence="4" id="KW-0472">Membrane</keyword>
<feature type="repeat" description="TPR" evidence="3">
    <location>
        <begin position="171"/>
        <end position="204"/>
    </location>
</feature>
<dbReference type="PROSITE" id="PS50005">
    <property type="entry name" value="TPR"/>
    <property type="match status" value="1"/>
</dbReference>
<dbReference type="EMBL" id="KE343334">
    <property type="protein sequence ID" value="EXB24430.1"/>
    <property type="molecule type" value="Genomic_DNA"/>
</dbReference>
<evidence type="ECO:0000256" key="2">
    <source>
        <dbReference type="ARBA" id="ARBA00022803"/>
    </source>
</evidence>
<name>W9QBY3_9ROSA</name>
<dbReference type="eggNOG" id="ENOG502RXHU">
    <property type="taxonomic scope" value="Eukaryota"/>
</dbReference>
<gene>
    <name evidence="5" type="ORF">L484_001326</name>
</gene>
<dbReference type="Gene3D" id="1.25.40.10">
    <property type="entry name" value="Tetratricopeptide repeat domain"/>
    <property type="match status" value="1"/>
</dbReference>
<dbReference type="Pfam" id="PF13181">
    <property type="entry name" value="TPR_8"/>
    <property type="match status" value="1"/>
</dbReference>
<protein>
    <submittedName>
        <fullName evidence="5">Uncharacterized protein</fullName>
    </submittedName>
</protein>
<keyword evidence="6" id="KW-1185">Reference proteome</keyword>
<dbReference type="SUPFAM" id="SSF48452">
    <property type="entry name" value="TPR-like"/>
    <property type="match status" value="1"/>
</dbReference>
<dbReference type="InterPro" id="IPR050498">
    <property type="entry name" value="Ycf3"/>
</dbReference>
<dbReference type="Proteomes" id="UP000030645">
    <property type="component" value="Unassembled WGS sequence"/>
</dbReference>
<evidence type="ECO:0000313" key="6">
    <source>
        <dbReference type="Proteomes" id="UP000030645"/>
    </source>
</evidence>
<dbReference type="PANTHER" id="PTHR44858:SF1">
    <property type="entry name" value="UDP-N-ACETYLGLUCOSAMINE--PEPTIDE N-ACETYLGLUCOSAMINYLTRANSFERASE SPINDLY-RELATED"/>
    <property type="match status" value="1"/>
</dbReference>
<dbReference type="InterPro" id="IPR011990">
    <property type="entry name" value="TPR-like_helical_dom_sf"/>
</dbReference>
<evidence type="ECO:0000256" key="1">
    <source>
        <dbReference type="ARBA" id="ARBA00022737"/>
    </source>
</evidence>
<dbReference type="SMART" id="SM00028">
    <property type="entry name" value="TPR"/>
    <property type="match status" value="2"/>
</dbReference>
<evidence type="ECO:0000313" key="5">
    <source>
        <dbReference type="EMBL" id="EXB24430.1"/>
    </source>
</evidence>
<organism evidence="5 6">
    <name type="scientific">Morus notabilis</name>
    <dbReference type="NCBI Taxonomy" id="981085"/>
    <lineage>
        <taxon>Eukaryota</taxon>
        <taxon>Viridiplantae</taxon>
        <taxon>Streptophyta</taxon>
        <taxon>Embryophyta</taxon>
        <taxon>Tracheophyta</taxon>
        <taxon>Spermatophyta</taxon>
        <taxon>Magnoliopsida</taxon>
        <taxon>eudicotyledons</taxon>
        <taxon>Gunneridae</taxon>
        <taxon>Pentapetalae</taxon>
        <taxon>rosids</taxon>
        <taxon>fabids</taxon>
        <taxon>Rosales</taxon>
        <taxon>Moraceae</taxon>
        <taxon>Moreae</taxon>
        <taxon>Morus</taxon>
    </lineage>
</organism>
<keyword evidence="2 3" id="KW-0802">TPR repeat</keyword>
<feature type="transmembrane region" description="Helical" evidence="4">
    <location>
        <begin position="6"/>
        <end position="25"/>
    </location>
</feature>
<dbReference type="PANTHER" id="PTHR44858">
    <property type="entry name" value="TETRATRICOPEPTIDE REPEAT PROTEIN 6"/>
    <property type="match status" value="1"/>
</dbReference>
<keyword evidence="1" id="KW-0677">Repeat</keyword>
<dbReference type="AlphaFoldDB" id="W9QBY3"/>